<feature type="domain" description="FAD dependent oxidoreductase" evidence="2">
    <location>
        <begin position="2"/>
        <end position="364"/>
    </location>
</feature>
<dbReference type="Proteomes" id="UP000633136">
    <property type="component" value="Unassembled WGS sequence"/>
</dbReference>
<dbReference type="SUPFAM" id="SSF51905">
    <property type="entry name" value="FAD/NAD(P)-binding domain"/>
    <property type="match status" value="1"/>
</dbReference>
<dbReference type="GO" id="GO:0016491">
    <property type="term" value="F:oxidoreductase activity"/>
    <property type="evidence" value="ECO:0007669"/>
    <property type="project" value="UniProtKB-KW"/>
</dbReference>
<sequence>MVGAGIVGASIGLNLAEQGAQVTVLEAETPGAGTTSTSYAWVNSNGKEPESYYAINRAGLLAHREFAAAPAGRRSEDAETWFLPTGHLEIAADVAHEEDVRRRAEALKARGHQVEDLSAEQVRELEPGLVLPEQPRAMILFREEAYLYPLRYLAEALHRLRQAGGTLLTGARVAGFAAPDGGGSPNADSSAAAPVTVQLEDGRSLEADQVVLAAGRWTGGLAAAAGVEVPLAEFQEPGDVTVGYLARTTAVPHPLQRLLTSPWLNARPDGGGRLLLQALDLDVTADPGDVSGPDSELAAEFLRRLRAVLPDAAGAQIEEIVVGQRVMPADGKTIASPVPGVPWMYAVATHSGVTLAPFLGRAVASEVLGHAEPLLEDFRLERFREGVPAEPPRGPRKPGEQ</sequence>
<proteinExistence type="predicted"/>
<dbReference type="AlphaFoldDB" id="A0A917EMP7"/>
<keyword evidence="1" id="KW-0560">Oxidoreductase</keyword>
<dbReference type="InterPro" id="IPR036188">
    <property type="entry name" value="FAD/NAD-bd_sf"/>
</dbReference>
<keyword evidence="4" id="KW-1185">Reference proteome</keyword>
<dbReference type="GO" id="GO:0005737">
    <property type="term" value="C:cytoplasm"/>
    <property type="evidence" value="ECO:0007669"/>
    <property type="project" value="TreeGrafter"/>
</dbReference>
<evidence type="ECO:0000313" key="4">
    <source>
        <dbReference type="Proteomes" id="UP000633136"/>
    </source>
</evidence>
<gene>
    <name evidence="3" type="ORF">GCM10011401_00490</name>
</gene>
<dbReference type="EMBL" id="BMIS01000001">
    <property type="protein sequence ID" value="GGE57718.1"/>
    <property type="molecule type" value="Genomic_DNA"/>
</dbReference>
<comment type="caution">
    <text evidence="3">The sequence shown here is derived from an EMBL/GenBank/DDBJ whole genome shotgun (WGS) entry which is preliminary data.</text>
</comment>
<reference evidence="3" key="1">
    <citation type="journal article" date="2014" name="Int. J. Syst. Evol. Microbiol.">
        <title>Complete genome sequence of Corynebacterium casei LMG S-19264T (=DSM 44701T), isolated from a smear-ripened cheese.</title>
        <authorList>
            <consortium name="US DOE Joint Genome Institute (JGI-PGF)"/>
            <person name="Walter F."/>
            <person name="Albersmeier A."/>
            <person name="Kalinowski J."/>
            <person name="Ruckert C."/>
        </authorList>
    </citation>
    <scope>NUCLEOTIDE SEQUENCE</scope>
    <source>
        <strain evidence="3">CGMCC 1.15388</strain>
    </source>
</reference>
<dbReference type="Pfam" id="PF01266">
    <property type="entry name" value="DAO"/>
    <property type="match status" value="1"/>
</dbReference>
<evidence type="ECO:0000259" key="2">
    <source>
        <dbReference type="Pfam" id="PF01266"/>
    </source>
</evidence>
<protein>
    <submittedName>
        <fullName evidence="3">D-amino-acid oxidase</fullName>
    </submittedName>
</protein>
<dbReference type="PANTHER" id="PTHR13847">
    <property type="entry name" value="SARCOSINE DEHYDROGENASE-RELATED"/>
    <property type="match status" value="1"/>
</dbReference>
<organism evidence="3 4">
    <name type="scientific">Nesterenkonia cremea</name>
    <dbReference type="NCBI Taxonomy" id="1882340"/>
    <lineage>
        <taxon>Bacteria</taxon>
        <taxon>Bacillati</taxon>
        <taxon>Actinomycetota</taxon>
        <taxon>Actinomycetes</taxon>
        <taxon>Micrococcales</taxon>
        <taxon>Micrococcaceae</taxon>
        <taxon>Nesterenkonia</taxon>
    </lineage>
</organism>
<accession>A0A917EMP7</accession>
<evidence type="ECO:0000313" key="3">
    <source>
        <dbReference type="EMBL" id="GGE57718.1"/>
    </source>
</evidence>
<evidence type="ECO:0000256" key="1">
    <source>
        <dbReference type="ARBA" id="ARBA00023002"/>
    </source>
</evidence>
<name>A0A917EMP7_9MICC</name>
<dbReference type="PANTHER" id="PTHR13847:SF289">
    <property type="entry name" value="GLYCINE OXIDASE"/>
    <property type="match status" value="1"/>
</dbReference>
<dbReference type="InterPro" id="IPR006076">
    <property type="entry name" value="FAD-dep_OxRdtase"/>
</dbReference>
<reference evidence="3" key="2">
    <citation type="submission" date="2020-09" db="EMBL/GenBank/DDBJ databases">
        <authorList>
            <person name="Sun Q."/>
            <person name="Zhou Y."/>
        </authorList>
    </citation>
    <scope>NUCLEOTIDE SEQUENCE</scope>
    <source>
        <strain evidence="3">CGMCC 1.15388</strain>
    </source>
</reference>
<dbReference type="Gene3D" id="3.30.9.10">
    <property type="entry name" value="D-Amino Acid Oxidase, subunit A, domain 2"/>
    <property type="match status" value="1"/>
</dbReference>
<dbReference type="Gene3D" id="3.50.50.60">
    <property type="entry name" value="FAD/NAD(P)-binding domain"/>
    <property type="match status" value="1"/>
</dbReference>